<evidence type="ECO:0000313" key="8">
    <source>
        <dbReference type="Proteomes" id="UP000593758"/>
    </source>
</evidence>
<evidence type="ECO:0000313" key="7">
    <source>
        <dbReference type="EMBL" id="QOR69494.1"/>
    </source>
</evidence>
<proteinExistence type="predicted"/>
<feature type="transmembrane region" description="Helical" evidence="5">
    <location>
        <begin position="184"/>
        <end position="206"/>
    </location>
</feature>
<evidence type="ECO:0000256" key="4">
    <source>
        <dbReference type="SAM" id="MobiDB-lite"/>
    </source>
</evidence>
<dbReference type="Proteomes" id="UP000593758">
    <property type="component" value="Chromosome"/>
</dbReference>
<keyword evidence="1" id="KW-0808">Transferase</keyword>
<dbReference type="PANTHER" id="PTHR24421:SF63">
    <property type="entry name" value="SENSOR HISTIDINE KINASE DESK"/>
    <property type="match status" value="1"/>
</dbReference>
<dbReference type="PANTHER" id="PTHR24421">
    <property type="entry name" value="NITRATE/NITRITE SENSOR PROTEIN NARX-RELATED"/>
    <property type="match status" value="1"/>
</dbReference>
<dbReference type="InterPro" id="IPR011712">
    <property type="entry name" value="Sig_transdc_His_kin_sub3_dim/P"/>
</dbReference>
<dbReference type="KEGG" id="halt:IM660_12435"/>
<dbReference type="EMBL" id="CP063169">
    <property type="protein sequence ID" value="QOR69494.1"/>
    <property type="molecule type" value="Genomic_DNA"/>
</dbReference>
<dbReference type="CDD" id="cd16917">
    <property type="entry name" value="HATPase_UhpB-NarQ-NarX-like"/>
    <property type="match status" value="1"/>
</dbReference>
<dbReference type="AlphaFoldDB" id="A0A7M1SR74"/>
<dbReference type="Gene3D" id="1.20.5.1930">
    <property type="match status" value="1"/>
</dbReference>
<name>A0A7M1SR74_9MICO</name>
<dbReference type="InterPro" id="IPR036890">
    <property type="entry name" value="HATPase_C_sf"/>
</dbReference>
<keyword evidence="5" id="KW-1133">Transmembrane helix</keyword>
<feature type="transmembrane region" description="Helical" evidence="5">
    <location>
        <begin position="58"/>
        <end position="76"/>
    </location>
</feature>
<feature type="compositionally biased region" description="Basic and acidic residues" evidence="4">
    <location>
        <begin position="403"/>
        <end position="428"/>
    </location>
</feature>
<dbReference type="Pfam" id="PF07730">
    <property type="entry name" value="HisKA_3"/>
    <property type="match status" value="1"/>
</dbReference>
<keyword evidence="3" id="KW-0902">Two-component regulatory system</keyword>
<feature type="region of interest" description="Disordered" evidence="4">
    <location>
        <begin position="399"/>
        <end position="428"/>
    </location>
</feature>
<evidence type="ECO:0000259" key="6">
    <source>
        <dbReference type="Pfam" id="PF07730"/>
    </source>
</evidence>
<dbReference type="GO" id="GO:0046983">
    <property type="term" value="F:protein dimerization activity"/>
    <property type="evidence" value="ECO:0007669"/>
    <property type="project" value="InterPro"/>
</dbReference>
<evidence type="ECO:0000256" key="2">
    <source>
        <dbReference type="ARBA" id="ARBA00022777"/>
    </source>
</evidence>
<dbReference type="RefSeq" id="WP_193495918.1">
    <property type="nucleotide sequence ID" value="NZ_CP063169.1"/>
</dbReference>
<dbReference type="GO" id="GO:0000155">
    <property type="term" value="F:phosphorelay sensor kinase activity"/>
    <property type="evidence" value="ECO:0007669"/>
    <property type="project" value="InterPro"/>
</dbReference>
<feature type="transmembrane region" description="Helical" evidence="5">
    <location>
        <begin position="155"/>
        <end position="172"/>
    </location>
</feature>
<dbReference type="Gene3D" id="3.30.565.10">
    <property type="entry name" value="Histidine kinase-like ATPase, C-terminal domain"/>
    <property type="match status" value="1"/>
</dbReference>
<feature type="transmembrane region" description="Helical" evidence="5">
    <location>
        <begin position="33"/>
        <end position="52"/>
    </location>
</feature>
<protein>
    <submittedName>
        <fullName evidence="7">Sensor histidine kinase</fullName>
    </submittedName>
</protein>
<feature type="transmembrane region" description="Helical" evidence="5">
    <location>
        <begin position="131"/>
        <end position="148"/>
    </location>
</feature>
<keyword evidence="8" id="KW-1185">Reference proteome</keyword>
<sequence>MMTSLRPGTVSPMRAAWWSGWSDPERFEVYNRWSLYVLLVFGPFFGLVVVTTELADLGAWYVPVLVGAFLLQAGLAEIALARAVDHYLGRRPRPVRLIVALGATTVALLTVVAVALYALPWPDDPPEDTRIPGWLLLMPLLVLGAAVAPVVRPRTLILLALPILVGVAAIQVDATGDPRTGVPFVIASTMIFVGITASFRVAAWMIGVVWDLDRRREVDARLAVAEERLRFSRDLHDIFGRTLATVAVTSELAAELARRGDPRGAEKMLEVRQISQDALREVRAVVDGYRRADLPTELAGARDILQSAGVRVTVSGEREQVGDQAAEALAWVVREAVTNVVRHADARTAVITLEAGDGAASVEIVNDGVRPLAPARQGSGLHGLAERLATVGGRIDSGATDDGGFRIRAEVPDDGERATTTEQEESRR</sequence>
<dbReference type="InterPro" id="IPR050482">
    <property type="entry name" value="Sensor_HK_TwoCompSys"/>
</dbReference>
<feature type="domain" description="Signal transduction histidine kinase subgroup 3 dimerisation and phosphoacceptor" evidence="6">
    <location>
        <begin position="227"/>
        <end position="293"/>
    </location>
</feature>
<organism evidence="7 8">
    <name type="scientific">Ruania alkalisoli</name>
    <dbReference type="NCBI Taxonomy" id="2779775"/>
    <lineage>
        <taxon>Bacteria</taxon>
        <taxon>Bacillati</taxon>
        <taxon>Actinomycetota</taxon>
        <taxon>Actinomycetes</taxon>
        <taxon>Micrococcales</taxon>
        <taxon>Ruaniaceae</taxon>
        <taxon>Ruania</taxon>
    </lineage>
</organism>
<evidence type="ECO:0000256" key="1">
    <source>
        <dbReference type="ARBA" id="ARBA00022679"/>
    </source>
</evidence>
<evidence type="ECO:0000256" key="3">
    <source>
        <dbReference type="ARBA" id="ARBA00023012"/>
    </source>
</evidence>
<reference evidence="7 8" key="1">
    <citation type="submission" date="2020-10" db="EMBL/GenBank/DDBJ databases">
        <title>Haloactinobacterium sp. RN3S43, a bacterium isolated from saline soil.</title>
        <authorList>
            <person name="Sun J.-Q."/>
        </authorList>
    </citation>
    <scope>NUCLEOTIDE SEQUENCE [LARGE SCALE GENOMIC DNA]</scope>
    <source>
        <strain evidence="7 8">RN3S43</strain>
    </source>
</reference>
<feature type="transmembrane region" description="Helical" evidence="5">
    <location>
        <begin position="97"/>
        <end position="119"/>
    </location>
</feature>
<gene>
    <name evidence="7" type="ORF">IM660_12435</name>
</gene>
<keyword evidence="5" id="KW-0812">Transmembrane</keyword>
<accession>A0A7M1SR74</accession>
<keyword evidence="2 7" id="KW-0418">Kinase</keyword>
<evidence type="ECO:0000256" key="5">
    <source>
        <dbReference type="SAM" id="Phobius"/>
    </source>
</evidence>
<dbReference type="SUPFAM" id="SSF55874">
    <property type="entry name" value="ATPase domain of HSP90 chaperone/DNA topoisomerase II/histidine kinase"/>
    <property type="match status" value="1"/>
</dbReference>
<dbReference type="GO" id="GO:0016020">
    <property type="term" value="C:membrane"/>
    <property type="evidence" value="ECO:0007669"/>
    <property type="project" value="InterPro"/>
</dbReference>
<keyword evidence="5" id="KW-0472">Membrane</keyword>